<evidence type="ECO:0000256" key="3">
    <source>
        <dbReference type="PROSITE-ProRule" id="PRU01379"/>
    </source>
</evidence>
<feature type="domain" description="Peptidase M14" evidence="4">
    <location>
        <begin position="10"/>
        <end position="272"/>
    </location>
</feature>
<keyword evidence="6" id="KW-1185">Reference proteome</keyword>
<reference evidence="5 6" key="1">
    <citation type="journal article" date="2012" name="J. Bacteriol.">
        <title>Genome Sequence of Galbibacter marinum Type Strain ck-I2-15.</title>
        <authorList>
            <person name="Lai Q."/>
            <person name="Li C."/>
            <person name="Shao Z."/>
        </authorList>
    </citation>
    <scope>NUCLEOTIDE SEQUENCE [LARGE SCALE GENOMIC DNA]</scope>
    <source>
        <strain evidence="6">ck-I2-15</strain>
    </source>
</reference>
<organism evidence="5 6">
    <name type="scientific">Galbibacter marinus</name>
    <dbReference type="NCBI Taxonomy" id="555500"/>
    <lineage>
        <taxon>Bacteria</taxon>
        <taxon>Pseudomonadati</taxon>
        <taxon>Bacteroidota</taxon>
        <taxon>Flavobacteriia</taxon>
        <taxon>Flavobacteriales</taxon>
        <taxon>Flavobacteriaceae</taxon>
        <taxon>Galbibacter</taxon>
    </lineage>
</organism>
<dbReference type="EMBL" id="AMSG01000003">
    <property type="protein sequence ID" value="EKF56001.1"/>
    <property type="molecule type" value="Genomic_DNA"/>
</dbReference>
<dbReference type="InterPro" id="IPR000834">
    <property type="entry name" value="Peptidase_M14"/>
</dbReference>
<dbReference type="PATRIC" id="fig|555500.3.peg.752"/>
<evidence type="ECO:0000313" key="6">
    <source>
        <dbReference type="Proteomes" id="UP000007364"/>
    </source>
</evidence>
<dbReference type="AlphaFoldDB" id="K2Q556"/>
<dbReference type="GO" id="GO:0008270">
    <property type="term" value="F:zinc ion binding"/>
    <property type="evidence" value="ECO:0007669"/>
    <property type="project" value="InterPro"/>
</dbReference>
<accession>K2Q556</accession>
<sequence length="377" mass="43837">MKYLDTFFNAYQHYKDPLLSGRYIHLQQIEPLIERYKNFFKIKVLGESVEGKPIYSITLGNGPKKILMWSQMHGNESTTTKAVFDFLKYSTIDEDFNQYIMANFTLCILPMVNPDGAVAYTRVNSNSVDLNRDAQDRTQPESVILRRVFDSFKPEFCFNLHDQRTIFSAGKTPLPATVSFLTPAEDKERTITKERKRSMEIIGVMNEFLQKHIPGQVGRYDDGFNINCVGDTFQSAQIPTILFESGHFPMDYQREQTRKYIASAMVCAVNYIGDHDILGLQYKKYFDIPENEKLFYDVILYNFPIKEDSKVQHLDIAILFKESLREGKLEFKPNVERIEKNLKFYAHKKFDMNVLGTTSVEKYEINEVFLTKLLGNI</sequence>
<dbReference type="GO" id="GO:0004181">
    <property type="term" value="F:metallocarboxypeptidase activity"/>
    <property type="evidence" value="ECO:0007669"/>
    <property type="project" value="InterPro"/>
</dbReference>
<keyword evidence="5" id="KW-0378">Hydrolase</keyword>
<dbReference type="Pfam" id="PF00246">
    <property type="entry name" value="Peptidase_M14"/>
    <property type="match status" value="1"/>
</dbReference>
<dbReference type="RefSeq" id="WP_008990597.1">
    <property type="nucleotide sequence ID" value="NZ_AMSG01000003.1"/>
</dbReference>
<dbReference type="PROSITE" id="PS52035">
    <property type="entry name" value="PEPTIDASE_M14"/>
    <property type="match status" value="1"/>
</dbReference>
<comment type="caution">
    <text evidence="5">The sequence shown here is derived from an EMBL/GenBank/DDBJ whole genome shotgun (WGS) entry which is preliminary data.</text>
</comment>
<dbReference type="PANTHER" id="PTHR11705">
    <property type="entry name" value="PROTEASE FAMILY M14 CARBOXYPEPTIDASE A,B"/>
    <property type="match status" value="1"/>
</dbReference>
<dbReference type="GO" id="GO:0006508">
    <property type="term" value="P:proteolysis"/>
    <property type="evidence" value="ECO:0007669"/>
    <property type="project" value="InterPro"/>
</dbReference>
<dbReference type="PANTHER" id="PTHR11705:SF119">
    <property type="entry name" value="OS02G0119300 PROTEIN"/>
    <property type="match status" value="1"/>
</dbReference>
<gene>
    <name evidence="5" type="ORF">I215_03620</name>
</gene>
<evidence type="ECO:0000256" key="2">
    <source>
        <dbReference type="ARBA" id="ARBA00005988"/>
    </source>
</evidence>
<comment type="similarity">
    <text evidence="2 3">Belongs to the peptidase M14 family.</text>
</comment>
<keyword evidence="5" id="KW-0121">Carboxypeptidase</keyword>
<dbReference type="OrthoDB" id="1119199at2"/>
<evidence type="ECO:0000259" key="4">
    <source>
        <dbReference type="PROSITE" id="PS52035"/>
    </source>
</evidence>
<proteinExistence type="inferred from homology"/>
<feature type="active site" description="Proton donor/acceptor" evidence="3">
    <location>
        <position position="244"/>
    </location>
</feature>
<dbReference type="eggNOG" id="COG2866">
    <property type="taxonomic scope" value="Bacteria"/>
</dbReference>
<protein>
    <submittedName>
        <fullName evidence="5">Peptidase m14 carboxypeptidase a</fullName>
    </submittedName>
</protein>
<keyword evidence="5" id="KW-0645">Protease</keyword>
<name>K2Q556_9FLAO</name>
<dbReference type="GO" id="GO:0005615">
    <property type="term" value="C:extracellular space"/>
    <property type="evidence" value="ECO:0007669"/>
    <property type="project" value="TreeGrafter"/>
</dbReference>
<dbReference type="CDD" id="cd06239">
    <property type="entry name" value="M14-like"/>
    <property type="match status" value="1"/>
</dbReference>
<dbReference type="SUPFAM" id="SSF53187">
    <property type="entry name" value="Zn-dependent exopeptidases"/>
    <property type="match status" value="1"/>
</dbReference>
<comment type="cofactor">
    <cofactor evidence="1">
        <name>Zn(2+)</name>
        <dbReference type="ChEBI" id="CHEBI:29105"/>
    </cofactor>
</comment>
<evidence type="ECO:0000313" key="5">
    <source>
        <dbReference type="EMBL" id="EKF56001.1"/>
    </source>
</evidence>
<dbReference type="Proteomes" id="UP000007364">
    <property type="component" value="Unassembled WGS sequence"/>
</dbReference>
<evidence type="ECO:0000256" key="1">
    <source>
        <dbReference type="ARBA" id="ARBA00001947"/>
    </source>
</evidence>
<dbReference type="Gene3D" id="3.40.630.10">
    <property type="entry name" value="Zn peptidases"/>
    <property type="match status" value="1"/>
</dbReference>
<dbReference type="STRING" id="555500.I215_03620"/>